<feature type="region of interest" description="Disordered" evidence="1">
    <location>
        <begin position="60"/>
        <end position="79"/>
    </location>
</feature>
<sequence length="347" mass="40011">MRHQSQASPIPPYYSHLTPICSSASHEHFASIRKLHDSTSSRATNVVATTMAFAPPASLSQQIGAPDMSSRARGRRHPPLWCSSVASQKRTWWRDGETFAPQRNGQAVLTHAAQRDKNGDDNFSRQEFEAFVADMERARETGQIPSLDEIAEDFRYTLDIESDSEEDDNVDDARSKDRTDSRRSPLAPDFSGFLGKDPDYELEKEKELSRVRLGPVRLFMYEKYRQRSLRKRAEDATRRNIFDGLNEEDEEEEERAPQLMFEEQTEPMTILQKLKENRSKYFDLGTDEEAYDFAERIGLTLFLGLIGYVVIRLILKFLLFFLSFSFSFFAIFMLSAGIFVVFFIARF</sequence>
<protein>
    <submittedName>
        <fullName evidence="3">Uncharacterized protein</fullName>
    </submittedName>
</protein>
<dbReference type="EMBL" id="VRMN01000008">
    <property type="protein sequence ID" value="KAA8492955.1"/>
    <property type="molecule type" value="Genomic_DNA"/>
</dbReference>
<accession>A0A5J4YP38</accession>
<keyword evidence="4" id="KW-1185">Reference proteome</keyword>
<organism evidence="3 4">
    <name type="scientific">Porphyridium purpureum</name>
    <name type="common">Red alga</name>
    <name type="synonym">Porphyridium cruentum</name>
    <dbReference type="NCBI Taxonomy" id="35688"/>
    <lineage>
        <taxon>Eukaryota</taxon>
        <taxon>Rhodophyta</taxon>
        <taxon>Bangiophyceae</taxon>
        <taxon>Porphyridiales</taxon>
        <taxon>Porphyridiaceae</taxon>
        <taxon>Porphyridium</taxon>
    </lineage>
</organism>
<feature type="transmembrane region" description="Helical" evidence="2">
    <location>
        <begin position="297"/>
        <end position="315"/>
    </location>
</feature>
<dbReference type="AlphaFoldDB" id="A0A5J4YP38"/>
<keyword evidence="2" id="KW-0812">Transmembrane</keyword>
<feature type="region of interest" description="Disordered" evidence="1">
    <location>
        <begin position="159"/>
        <end position="198"/>
    </location>
</feature>
<feature type="compositionally biased region" description="Acidic residues" evidence="1">
    <location>
        <begin position="160"/>
        <end position="170"/>
    </location>
</feature>
<gene>
    <name evidence="3" type="ORF">FVE85_9227</name>
</gene>
<dbReference type="Proteomes" id="UP000324585">
    <property type="component" value="Unassembled WGS sequence"/>
</dbReference>
<evidence type="ECO:0000313" key="4">
    <source>
        <dbReference type="Proteomes" id="UP000324585"/>
    </source>
</evidence>
<keyword evidence="2" id="KW-1133">Transmembrane helix</keyword>
<proteinExistence type="predicted"/>
<name>A0A5J4YP38_PORPP</name>
<evidence type="ECO:0000313" key="3">
    <source>
        <dbReference type="EMBL" id="KAA8492955.1"/>
    </source>
</evidence>
<comment type="caution">
    <text evidence="3">The sequence shown here is derived from an EMBL/GenBank/DDBJ whole genome shotgun (WGS) entry which is preliminary data.</text>
</comment>
<keyword evidence="2" id="KW-0472">Membrane</keyword>
<evidence type="ECO:0000256" key="2">
    <source>
        <dbReference type="SAM" id="Phobius"/>
    </source>
</evidence>
<feature type="transmembrane region" description="Helical" evidence="2">
    <location>
        <begin position="321"/>
        <end position="345"/>
    </location>
</feature>
<reference evidence="4" key="1">
    <citation type="journal article" date="2019" name="Nat. Commun.">
        <title>Expansion of phycobilisome linker gene families in mesophilic red algae.</title>
        <authorList>
            <person name="Lee J."/>
            <person name="Kim D."/>
            <person name="Bhattacharya D."/>
            <person name="Yoon H.S."/>
        </authorList>
    </citation>
    <scope>NUCLEOTIDE SEQUENCE [LARGE SCALE GENOMIC DNA]</scope>
    <source>
        <strain evidence="4">CCMP 1328</strain>
    </source>
</reference>
<feature type="compositionally biased region" description="Basic and acidic residues" evidence="1">
    <location>
        <begin position="171"/>
        <end position="183"/>
    </location>
</feature>
<evidence type="ECO:0000256" key="1">
    <source>
        <dbReference type="SAM" id="MobiDB-lite"/>
    </source>
</evidence>